<dbReference type="InterPro" id="IPR016193">
    <property type="entry name" value="Cytidine_deaminase-like"/>
</dbReference>
<keyword evidence="3" id="KW-1185">Reference proteome</keyword>
<sequence>MPDLDSLDHGKYVQRAIALAREAGERGDGPYGSILVRNDEIIMEETNRENTDDDLALHPELTLARRAERELSPEACKETVMYTSTEPCPMCAGGIAIAGLGAVVYSVSGKRAAEEFGGAPGVPCDEIFERKACDIDVVGGILEADGLALHRDFR</sequence>
<dbReference type="PROSITE" id="PS51747">
    <property type="entry name" value="CYT_DCMP_DEAMINASES_2"/>
    <property type="match status" value="1"/>
</dbReference>
<dbReference type="GO" id="GO:0003824">
    <property type="term" value="F:catalytic activity"/>
    <property type="evidence" value="ECO:0007669"/>
    <property type="project" value="InterPro"/>
</dbReference>
<dbReference type="CDD" id="cd01285">
    <property type="entry name" value="nucleoside_deaminase"/>
    <property type="match status" value="1"/>
</dbReference>
<dbReference type="PANTHER" id="PTHR11079:SF179">
    <property type="entry name" value="TRNA(ADENINE(34)) DEAMINASE, CHLOROPLASTIC"/>
    <property type="match status" value="1"/>
</dbReference>
<dbReference type="Gene3D" id="3.40.140.10">
    <property type="entry name" value="Cytidine Deaminase, domain 2"/>
    <property type="match status" value="1"/>
</dbReference>
<name>A0A1N6WBF2_9EURY</name>
<accession>A0A1N6WBF2</accession>
<dbReference type="EMBL" id="FTNO01000001">
    <property type="protein sequence ID" value="SIQ87493.1"/>
    <property type="molecule type" value="Genomic_DNA"/>
</dbReference>
<organism evidence="2 3">
    <name type="scientific">Haladaptatus litoreus</name>
    <dbReference type="NCBI Taxonomy" id="553468"/>
    <lineage>
        <taxon>Archaea</taxon>
        <taxon>Methanobacteriati</taxon>
        <taxon>Methanobacteriota</taxon>
        <taxon>Stenosarchaea group</taxon>
        <taxon>Halobacteria</taxon>
        <taxon>Halobacteriales</taxon>
        <taxon>Haladaptataceae</taxon>
        <taxon>Haladaptatus</taxon>
    </lineage>
</organism>
<dbReference type="RefSeq" id="WP_076427908.1">
    <property type="nucleotide sequence ID" value="NZ_FTNO01000001.1"/>
</dbReference>
<dbReference type="Pfam" id="PF00383">
    <property type="entry name" value="dCMP_cyt_deam_1"/>
    <property type="match status" value="1"/>
</dbReference>
<dbReference type="SUPFAM" id="SSF53927">
    <property type="entry name" value="Cytidine deaminase-like"/>
    <property type="match status" value="1"/>
</dbReference>
<dbReference type="AlphaFoldDB" id="A0A1N6WBF2"/>
<dbReference type="OrthoDB" id="7284at2157"/>
<dbReference type="PANTHER" id="PTHR11079">
    <property type="entry name" value="CYTOSINE DEAMINASE FAMILY MEMBER"/>
    <property type="match status" value="1"/>
</dbReference>
<evidence type="ECO:0000259" key="1">
    <source>
        <dbReference type="PROSITE" id="PS51747"/>
    </source>
</evidence>
<gene>
    <name evidence="2" type="ORF">SAMN05421858_0665</name>
</gene>
<dbReference type="Proteomes" id="UP000186914">
    <property type="component" value="Unassembled WGS sequence"/>
</dbReference>
<proteinExistence type="predicted"/>
<protein>
    <submittedName>
        <fullName evidence="2">tRNA(Arg) A34 adenosine deaminase TadA</fullName>
    </submittedName>
</protein>
<evidence type="ECO:0000313" key="3">
    <source>
        <dbReference type="Proteomes" id="UP000186914"/>
    </source>
</evidence>
<feature type="domain" description="CMP/dCMP-type deaminase" evidence="1">
    <location>
        <begin position="7"/>
        <end position="119"/>
    </location>
</feature>
<evidence type="ECO:0000313" key="2">
    <source>
        <dbReference type="EMBL" id="SIQ87493.1"/>
    </source>
</evidence>
<dbReference type="InterPro" id="IPR002125">
    <property type="entry name" value="CMP_dCMP_dom"/>
</dbReference>
<reference evidence="3" key="1">
    <citation type="submission" date="2017-01" db="EMBL/GenBank/DDBJ databases">
        <authorList>
            <person name="Varghese N."/>
            <person name="Submissions S."/>
        </authorList>
    </citation>
    <scope>NUCLEOTIDE SEQUENCE [LARGE SCALE GENOMIC DNA]</scope>
    <source>
        <strain evidence="3">CGMCC 1.7737</strain>
    </source>
</reference>